<name>A0ABD6LM74_9FIRM</name>
<dbReference type="AlphaFoldDB" id="A0ABD6LM74"/>
<dbReference type="EMBL" id="JAAISW010000043">
    <property type="protein sequence ID" value="NSJ45747.1"/>
    <property type="molecule type" value="Genomic_DNA"/>
</dbReference>
<feature type="non-terminal residue" evidence="1">
    <location>
        <position position="1"/>
    </location>
</feature>
<protein>
    <submittedName>
        <fullName evidence="1">Uncharacterized protein</fullName>
    </submittedName>
</protein>
<evidence type="ECO:0000313" key="1">
    <source>
        <dbReference type="EMBL" id="NSJ45747.1"/>
    </source>
</evidence>
<dbReference type="Proteomes" id="UP000719916">
    <property type="component" value="Unassembled WGS sequence"/>
</dbReference>
<accession>A0ABD6LM74</accession>
<sequence length="73" mass="8594">SSSGSVDEKLATFPFKIYEYQKLLDPIGYDIVYIYLLSSEWFDSPKYQDYYDYMDKLNCPHYFDVLPLSAIGL</sequence>
<evidence type="ECO:0000313" key="2">
    <source>
        <dbReference type="Proteomes" id="UP000719916"/>
    </source>
</evidence>
<reference evidence="1 2" key="1">
    <citation type="journal article" date="2020" name="Cell Host Microbe">
        <title>Functional and Genomic Variation between Human-Derived Isolates of Lachnospiraceae Reveals Inter- and Intra-Species Diversity.</title>
        <authorList>
            <person name="Sorbara M.T."/>
            <person name="Littmann E.R."/>
            <person name="Fontana E."/>
            <person name="Moody T.U."/>
            <person name="Kohout C.E."/>
            <person name="Gjonbalaj M."/>
            <person name="Eaton V."/>
            <person name="Seok R."/>
            <person name="Leiner I.M."/>
            <person name="Pamer E.G."/>
        </authorList>
    </citation>
    <scope>NUCLEOTIDE SEQUENCE [LARGE SCALE GENOMIC DNA]</scope>
    <source>
        <strain evidence="1 2">MSK.2.26</strain>
    </source>
</reference>
<organism evidence="1 2">
    <name type="scientific">Enterocloster clostridioformis</name>
    <dbReference type="NCBI Taxonomy" id="1531"/>
    <lineage>
        <taxon>Bacteria</taxon>
        <taxon>Bacillati</taxon>
        <taxon>Bacillota</taxon>
        <taxon>Clostridia</taxon>
        <taxon>Lachnospirales</taxon>
        <taxon>Lachnospiraceae</taxon>
        <taxon>Enterocloster</taxon>
    </lineage>
</organism>
<proteinExistence type="predicted"/>
<comment type="caution">
    <text evidence="1">The sequence shown here is derived from an EMBL/GenBank/DDBJ whole genome shotgun (WGS) entry which is preliminary data.</text>
</comment>
<gene>
    <name evidence="1" type="ORF">G5B26_19670</name>
</gene>